<sequence length="165" mass="17133">MPTISYYPAAYAAEAARNLRALAASGNLPATGVGTSPVIAELRDAARAMRQVLDQLATARAGHGDPAALAAADDLHQAGTALDAVATGLTRAAQAARVAAAPDRSAMTAPAPAATEAAEPTRHEWPTRRSRRDQAQRSTASEPDRSWFAPRTLRSGADRGRGRGL</sequence>
<protein>
    <submittedName>
        <fullName evidence="2">Uncharacterized protein</fullName>
    </submittedName>
</protein>
<keyword evidence="3" id="KW-1185">Reference proteome</keyword>
<name>A0A939S9H6_9MICO</name>
<feature type="compositionally biased region" description="Basic and acidic residues" evidence="1">
    <location>
        <begin position="156"/>
        <end position="165"/>
    </location>
</feature>
<feature type="compositionally biased region" description="Basic and acidic residues" evidence="1">
    <location>
        <begin position="119"/>
        <end position="135"/>
    </location>
</feature>
<organism evidence="2 3">
    <name type="scientific">Leucobacter weissii</name>
    <dbReference type="NCBI Taxonomy" id="1983706"/>
    <lineage>
        <taxon>Bacteria</taxon>
        <taxon>Bacillati</taxon>
        <taxon>Actinomycetota</taxon>
        <taxon>Actinomycetes</taxon>
        <taxon>Micrococcales</taxon>
        <taxon>Microbacteriaceae</taxon>
        <taxon>Leucobacter</taxon>
    </lineage>
</organism>
<evidence type="ECO:0000256" key="1">
    <source>
        <dbReference type="SAM" id="MobiDB-lite"/>
    </source>
</evidence>
<evidence type="ECO:0000313" key="2">
    <source>
        <dbReference type="EMBL" id="MBO1903161.1"/>
    </source>
</evidence>
<feature type="region of interest" description="Disordered" evidence="1">
    <location>
        <begin position="97"/>
        <end position="165"/>
    </location>
</feature>
<gene>
    <name evidence="2" type="ORF">J4H92_14550</name>
</gene>
<comment type="caution">
    <text evidence="2">The sequence shown here is derived from an EMBL/GenBank/DDBJ whole genome shotgun (WGS) entry which is preliminary data.</text>
</comment>
<dbReference type="Proteomes" id="UP000664382">
    <property type="component" value="Unassembled WGS sequence"/>
</dbReference>
<dbReference type="RefSeq" id="WP_208098903.1">
    <property type="nucleotide sequence ID" value="NZ_JAGDYM010000017.1"/>
</dbReference>
<feature type="compositionally biased region" description="Low complexity" evidence="1">
    <location>
        <begin position="97"/>
        <end position="118"/>
    </location>
</feature>
<reference evidence="2" key="1">
    <citation type="submission" date="2021-03" db="EMBL/GenBank/DDBJ databases">
        <title>Leucobacter chromiisoli sp. nov., isolated from chromium-containing soil of chemical plant.</title>
        <authorList>
            <person name="Xu Z."/>
        </authorList>
    </citation>
    <scope>NUCLEOTIDE SEQUENCE</scope>
    <source>
        <strain evidence="2">S27</strain>
    </source>
</reference>
<evidence type="ECO:0000313" key="3">
    <source>
        <dbReference type="Proteomes" id="UP000664382"/>
    </source>
</evidence>
<dbReference type="AlphaFoldDB" id="A0A939S9H6"/>
<dbReference type="EMBL" id="JAGDYM010000017">
    <property type="protein sequence ID" value="MBO1903161.1"/>
    <property type="molecule type" value="Genomic_DNA"/>
</dbReference>
<accession>A0A939S9H6</accession>
<proteinExistence type="predicted"/>